<protein>
    <submittedName>
        <fullName evidence="2">Uncharacterized protein</fullName>
    </submittedName>
</protein>
<keyword evidence="3" id="KW-1185">Reference proteome</keyword>
<feature type="transmembrane region" description="Helical" evidence="1">
    <location>
        <begin position="6"/>
        <end position="28"/>
    </location>
</feature>
<reference evidence="2 3" key="1">
    <citation type="submission" date="2022-07" db="EMBL/GenBank/DDBJ databases">
        <title>Genome stability of Gluconacetobacter entanii AV429.</title>
        <authorList>
            <person name="Trcek J."/>
            <person name="Cepec E."/>
        </authorList>
    </citation>
    <scope>NUCLEOTIDE SEQUENCE [LARGE SCALE GENOMIC DNA]</scope>
    <source>
        <strain evidence="2 3">AV429_2022</strain>
    </source>
</reference>
<evidence type="ECO:0000313" key="2">
    <source>
        <dbReference type="EMBL" id="MCW4590120.1"/>
    </source>
</evidence>
<dbReference type="Proteomes" id="UP001526337">
    <property type="component" value="Unassembled WGS sequence"/>
</dbReference>
<gene>
    <name evidence="2" type="ORF">NO263_05940</name>
</gene>
<dbReference type="RefSeq" id="WP_171790817.1">
    <property type="nucleotide sequence ID" value="NZ_JABJWD010000056.1"/>
</dbReference>
<keyword evidence="1" id="KW-1133">Transmembrane helix</keyword>
<evidence type="ECO:0000256" key="1">
    <source>
        <dbReference type="SAM" id="Phobius"/>
    </source>
</evidence>
<dbReference type="EMBL" id="JANGSQ010000094">
    <property type="protein sequence ID" value="MCW4590120.1"/>
    <property type="molecule type" value="Genomic_DNA"/>
</dbReference>
<evidence type="ECO:0000313" key="3">
    <source>
        <dbReference type="Proteomes" id="UP001526337"/>
    </source>
</evidence>
<name>A0ABT3K3X4_9PROT</name>
<organism evidence="2 3">
    <name type="scientific">Gluconacetobacter entanii</name>
    <dbReference type="NCBI Taxonomy" id="108528"/>
    <lineage>
        <taxon>Bacteria</taxon>
        <taxon>Pseudomonadati</taxon>
        <taxon>Pseudomonadota</taxon>
        <taxon>Alphaproteobacteria</taxon>
        <taxon>Acetobacterales</taxon>
        <taxon>Acetobacteraceae</taxon>
        <taxon>Gluconacetobacter</taxon>
    </lineage>
</organism>
<keyword evidence="1" id="KW-0472">Membrane</keyword>
<comment type="caution">
    <text evidence="2">The sequence shown here is derived from an EMBL/GenBank/DDBJ whole genome shotgun (WGS) entry which is preliminary data.</text>
</comment>
<proteinExistence type="predicted"/>
<sequence>MSIFVAGLLAGFAGGFISAGAGVGLFLWRRQRRALAVRMVLGNSDI</sequence>
<accession>A0ABT3K3X4</accession>
<keyword evidence="1" id="KW-0812">Transmembrane</keyword>